<reference evidence="2 5" key="2">
    <citation type="submission" date="2019-06" db="EMBL/GenBank/DDBJ databases">
        <title>Whole genome shotgun sequence of Brevibacillus agri NBRC 15538.</title>
        <authorList>
            <person name="Hosoyama A."/>
            <person name="Uohara A."/>
            <person name="Ohji S."/>
            <person name="Ichikawa N."/>
        </authorList>
    </citation>
    <scope>NUCLEOTIDE SEQUENCE [LARGE SCALE GENOMIC DNA]</scope>
    <source>
        <strain evidence="2 5">NBRC 15538</strain>
    </source>
</reference>
<dbReference type="Gene3D" id="3.20.80.10">
    <property type="entry name" value="Regulatory factor, effector binding domain"/>
    <property type="match status" value="1"/>
</dbReference>
<dbReference type="InterPro" id="IPR010499">
    <property type="entry name" value="AraC_E-bd"/>
</dbReference>
<dbReference type="Pfam" id="PF06445">
    <property type="entry name" value="GyrI-like"/>
    <property type="match status" value="1"/>
</dbReference>
<reference evidence="3 4" key="1">
    <citation type="submission" date="2018-10" db="EMBL/GenBank/DDBJ databases">
        <title>Phylogenomics of Brevibacillus.</title>
        <authorList>
            <person name="Dunlap C."/>
        </authorList>
    </citation>
    <scope>NUCLEOTIDE SEQUENCE [LARGE SCALE GENOMIC DNA]</scope>
    <source>
        <strain evidence="3 4">NRRL NRS 1219</strain>
    </source>
</reference>
<organism evidence="3 4">
    <name type="scientific">Brevibacillus agri</name>
    <dbReference type="NCBI Taxonomy" id="51101"/>
    <lineage>
        <taxon>Bacteria</taxon>
        <taxon>Bacillati</taxon>
        <taxon>Bacillota</taxon>
        <taxon>Bacilli</taxon>
        <taxon>Bacillales</taxon>
        <taxon>Paenibacillaceae</taxon>
        <taxon>Brevibacillus</taxon>
    </lineage>
</organism>
<evidence type="ECO:0000313" key="3">
    <source>
        <dbReference type="EMBL" id="RNB52717.1"/>
    </source>
</evidence>
<keyword evidence="5" id="KW-1185">Reference proteome</keyword>
<protein>
    <submittedName>
        <fullName evidence="3">DNA gyrase inhibitor</fullName>
    </submittedName>
</protein>
<comment type="caution">
    <text evidence="3">The sequence shown here is derived from an EMBL/GenBank/DDBJ whole genome shotgun (WGS) entry which is preliminary data.</text>
</comment>
<dbReference type="SUPFAM" id="SSF55136">
    <property type="entry name" value="Probable bacterial effector-binding domain"/>
    <property type="match status" value="1"/>
</dbReference>
<gene>
    <name evidence="2" type="ORF">BAG01nite_37160</name>
    <name evidence="3" type="ORF">EB820_18545</name>
</gene>
<dbReference type="OrthoDB" id="5337216at2"/>
<evidence type="ECO:0000313" key="4">
    <source>
        <dbReference type="Proteomes" id="UP000276178"/>
    </source>
</evidence>
<sequence length="152" mass="17178">MKCKLETFPPYRIAYMRRVGPYGPANVEVMEELKKWARKNQLLDSAILFAIPQDNPQTTAPERCRFDACIVLSENAQLDAADSAIREGELAGGNYLVFEVKHTAEDIQRAYTEIFPALHSNGYTMDDKPILEKYTGDLTTNPYCEICVPVKV</sequence>
<dbReference type="AlphaFoldDB" id="A0A3M8APY2"/>
<dbReference type="PANTHER" id="PTHR40055:SF1">
    <property type="entry name" value="TRANSCRIPTIONAL REGULATOR YGIV-RELATED"/>
    <property type="match status" value="1"/>
</dbReference>
<evidence type="ECO:0000313" key="2">
    <source>
        <dbReference type="EMBL" id="GED27614.1"/>
    </source>
</evidence>
<feature type="domain" description="AraC effector-binding" evidence="1">
    <location>
        <begin position="1"/>
        <end position="151"/>
    </location>
</feature>
<name>A0A3M8APY2_9BACL</name>
<evidence type="ECO:0000259" key="1">
    <source>
        <dbReference type="SMART" id="SM00871"/>
    </source>
</evidence>
<dbReference type="Proteomes" id="UP000317180">
    <property type="component" value="Unassembled WGS sequence"/>
</dbReference>
<dbReference type="InterPro" id="IPR011256">
    <property type="entry name" value="Reg_factor_effector_dom_sf"/>
</dbReference>
<evidence type="ECO:0000313" key="5">
    <source>
        <dbReference type="Proteomes" id="UP000317180"/>
    </source>
</evidence>
<accession>A0A3M8APY2</accession>
<dbReference type="SMART" id="SM00871">
    <property type="entry name" value="AraC_E_bind"/>
    <property type="match status" value="1"/>
</dbReference>
<dbReference type="InterPro" id="IPR050908">
    <property type="entry name" value="SmbC-like"/>
</dbReference>
<dbReference type="EMBL" id="BJOD01000045">
    <property type="protein sequence ID" value="GED27614.1"/>
    <property type="molecule type" value="Genomic_DNA"/>
</dbReference>
<dbReference type="GeneID" id="82813642"/>
<dbReference type="RefSeq" id="WP_026558325.1">
    <property type="nucleotide sequence ID" value="NZ_BJOD01000045.1"/>
</dbReference>
<dbReference type="PANTHER" id="PTHR40055">
    <property type="entry name" value="TRANSCRIPTIONAL REGULATOR YGIV-RELATED"/>
    <property type="match status" value="1"/>
</dbReference>
<dbReference type="InterPro" id="IPR029442">
    <property type="entry name" value="GyrI-like"/>
</dbReference>
<dbReference type="Proteomes" id="UP000276178">
    <property type="component" value="Unassembled WGS sequence"/>
</dbReference>
<proteinExistence type="predicted"/>
<dbReference type="EMBL" id="RHHN01000053">
    <property type="protein sequence ID" value="RNB52717.1"/>
    <property type="molecule type" value="Genomic_DNA"/>
</dbReference>